<dbReference type="Proteomes" id="UP000271700">
    <property type="component" value="Unassembled WGS sequence"/>
</dbReference>
<name>A0A497Z957_9RHOB</name>
<evidence type="ECO:0000256" key="2">
    <source>
        <dbReference type="ARBA" id="ARBA00023015"/>
    </source>
</evidence>
<dbReference type="GO" id="GO:0043565">
    <property type="term" value="F:sequence-specific DNA binding"/>
    <property type="evidence" value="ECO:0007669"/>
    <property type="project" value="TreeGrafter"/>
</dbReference>
<reference evidence="6 7" key="1">
    <citation type="submission" date="2018-10" db="EMBL/GenBank/DDBJ databases">
        <title>Genomic Encyclopedia of Archaeal and Bacterial Type Strains, Phase II (KMG-II): from individual species to whole genera.</title>
        <authorList>
            <person name="Goeker M."/>
        </authorList>
    </citation>
    <scope>NUCLEOTIDE SEQUENCE [LARGE SCALE GENOMIC DNA]</scope>
    <source>
        <strain evidence="6 7">DSM 29317</strain>
    </source>
</reference>
<dbReference type="PRINTS" id="PR00039">
    <property type="entry name" value="HTHLYSR"/>
</dbReference>
<evidence type="ECO:0000256" key="1">
    <source>
        <dbReference type="ARBA" id="ARBA00009437"/>
    </source>
</evidence>
<sequence>MSDRLPPLTALRAFDAAARHMSFAKAAEELHVTPAALSFQIKSLEEHLGQPLFRRLNRAVELTEAGRILAPGAAEGFTTLQTAWAATRRFQRIGTLTLTAGPALTAKWLAPRLFEFARLHPDIELRLSASLKVIDLRRDDVDAAIRFGISDDADLASYAARPDWVTPIMTPELHERFQTPESLRDAPLIFDDSLFKVAPGCDWPSWFRAVGMSYSPATGTHFSQPDHAIDAACAGLGVALGRRPLIIKDVSEGRLVAPFKVAVQTEARFRFICLPEAKDRPQIAAFREWFFAEIEKTAHMWDDFEIIPEKELGRP</sequence>
<evidence type="ECO:0000259" key="5">
    <source>
        <dbReference type="PROSITE" id="PS50931"/>
    </source>
</evidence>
<dbReference type="InterPro" id="IPR036388">
    <property type="entry name" value="WH-like_DNA-bd_sf"/>
</dbReference>
<evidence type="ECO:0000256" key="4">
    <source>
        <dbReference type="ARBA" id="ARBA00023163"/>
    </source>
</evidence>
<keyword evidence="4" id="KW-0804">Transcription</keyword>
<dbReference type="PANTHER" id="PTHR30537">
    <property type="entry name" value="HTH-TYPE TRANSCRIPTIONAL REGULATOR"/>
    <property type="match status" value="1"/>
</dbReference>
<protein>
    <submittedName>
        <fullName evidence="6">LysR family transcriptional regulator</fullName>
    </submittedName>
</protein>
<dbReference type="PANTHER" id="PTHR30537:SF74">
    <property type="entry name" value="HTH-TYPE TRANSCRIPTIONAL REGULATOR TRPI"/>
    <property type="match status" value="1"/>
</dbReference>
<dbReference type="Pfam" id="PF03466">
    <property type="entry name" value="LysR_substrate"/>
    <property type="match status" value="1"/>
</dbReference>
<evidence type="ECO:0000313" key="7">
    <source>
        <dbReference type="Proteomes" id="UP000271700"/>
    </source>
</evidence>
<dbReference type="Gene3D" id="1.10.10.10">
    <property type="entry name" value="Winged helix-like DNA-binding domain superfamily/Winged helix DNA-binding domain"/>
    <property type="match status" value="1"/>
</dbReference>
<keyword evidence="2" id="KW-0805">Transcription regulation</keyword>
<accession>A0A497Z957</accession>
<dbReference type="SUPFAM" id="SSF53850">
    <property type="entry name" value="Periplasmic binding protein-like II"/>
    <property type="match status" value="1"/>
</dbReference>
<dbReference type="FunFam" id="1.10.10.10:FF:000038">
    <property type="entry name" value="Glycine cleavage system transcriptional activator"/>
    <property type="match status" value="1"/>
</dbReference>
<dbReference type="Gene3D" id="3.40.190.10">
    <property type="entry name" value="Periplasmic binding protein-like II"/>
    <property type="match status" value="2"/>
</dbReference>
<dbReference type="CDD" id="cd08432">
    <property type="entry name" value="PBP2_GcdR_TrpI_HvrB_AmpR_like"/>
    <property type="match status" value="1"/>
</dbReference>
<dbReference type="PROSITE" id="PS50931">
    <property type="entry name" value="HTH_LYSR"/>
    <property type="match status" value="1"/>
</dbReference>
<gene>
    <name evidence="6" type="ORF">CLV75_3276</name>
</gene>
<dbReference type="STRING" id="981384.GCA_000192475_00236"/>
<proteinExistence type="inferred from homology"/>
<keyword evidence="7" id="KW-1185">Reference proteome</keyword>
<dbReference type="SUPFAM" id="SSF46785">
    <property type="entry name" value="Winged helix' DNA-binding domain"/>
    <property type="match status" value="1"/>
</dbReference>
<dbReference type="Pfam" id="PF00126">
    <property type="entry name" value="HTH_1"/>
    <property type="match status" value="1"/>
</dbReference>
<dbReference type="NCBIfam" id="NF008352">
    <property type="entry name" value="PRK11139.1"/>
    <property type="match status" value="1"/>
</dbReference>
<organism evidence="6 7">
    <name type="scientific">Ruegeria conchae</name>
    <dbReference type="NCBI Taxonomy" id="981384"/>
    <lineage>
        <taxon>Bacteria</taxon>
        <taxon>Pseudomonadati</taxon>
        <taxon>Pseudomonadota</taxon>
        <taxon>Alphaproteobacteria</taxon>
        <taxon>Rhodobacterales</taxon>
        <taxon>Roseobacteraceae</taxon>
        <taxon>Ruegeria</taxon>
    </lineage>
</organism>
<dbReference type="GO" id="GO:0006351">
    <property type="term" value="P:DNA-templated transcription"/>
    <property type="evidence" value="ECO:0007669"/>
    <property type="project" value="TreeGrafter"/>
</dbReference>
<dbReference type="InterPro" id="IPR036390">
    <property type="entry name" value="WH_DNA-bd_sf"/>
</dbReference>
<dbReference type="RefSeq" id="WP_010443650.1">
    <property type="nucleotide sequence ID" value="NZ_AEYW01000025.1"/>
</dbReference>
<comment type="caution">
    <text evidence="6">The sequence shown here is derived from an EMBL/GenBank/DDBJ whole genome shotgun (WGS) entry which is preliminary data.</text>
</comment>
<dbReference type="AlphaFoldDB" id="A0A497Z957"/>
<comment type="similarity">
    <text evidence="1">Belongs to the LysR transcriptional regulatory family.</text>
</comment>
<dbReference type="InterPro" id="IPR005119">
    <property type="entry name" value="LysR_subst-bd"/>
</dbReference>
<evidence type="ECO:0000256" key="3">
    <source>
        <dbReference type="ARBA" id="ARBA00023125"/>
    </source>
</evidence>
<dbReference type="InterPro" id="IPR058163">
    <property type="entry name" value="LysR-type_TF_proteobact-type"/>
</dbReference>
<dbReference type="GO" id="GO:0003700">
    <property type="term" value="F:DNA-binding transcription factor activity"/>
    <property type="evidence" value="ECO:0007669"/>
    <property type="project" value="InterPro"/>
</dbReference>
<dbReference type="EMBL" id="RCCT01000005">
    <property type="protein sequence ID" value="RLK02724.1"/>
    <property type="molecule type" value="Genomic_DNA"/>
</dbReference>
<keyword evidence="3" id="KW-0238">DNA-binding</keyword>
<feature type="domain" description="HTH lysR-type" evidence="5">
    <location>
        <begin position="6"/>
        <end position="63"/>
    </location>
</feature>
<dbReference type="OrthoDB" id="9813056at2"/>
<evidence type="ECO:0000313" key="6">
    <source>
        <dbReference type="EMBL" id="RLK02724.1"/>
    </source>
</evidence>
<dbReference type="InterPro" id="IPR000847">
    <property type="entry name" value="LysR_HTH_N"/>
</dbReference>